<dbReference type="InterPro" id="IPR001482">
    <property type="entry name" value="T2SS/T4SS_dom"/>
</dbReference>
<dbReference type="PANTHER" id="PTHR30486:SF16">
    <property type="entry name" value="TWITCHING MOTILITY PROTEIN PILT"/>
    <property type="match status" value="1"/>
</dbReference>
<dbReference type="NCBIfam" id="TIGR01420">
    <property type="entry name" value="pilT_fam"/>
    <property type="match status" value="1"/>
</dbReference>
<dbReference type="PATRIC" id="fig|891968.3.peg.1996"/>
<comment type="similarity">
    <text evidence="1">Belongs to the GSP E family.</text>
</comment>
<dbReference type="eggNOG" id="COG2805">
    <property type="taxonomic scope" value="Bacteria"/>
</dbReference>
<dbReference type="AlphaFoldDB" id="I4BZ87"/>
<evidence type="ECO:0000313" key="3">
    <source>
        <dbReference type="EMBL" id="AFM22594.1"/>
    </source>
</evidence>
<dbReference type="GO" id="GO:0005524">
    <property type="term" value="F:ATP binding"/>
    <property type="evidence" value="ECO:0007669"/>
    <property type="project" value="InterPro"/>
</dbReference>
<dbReference type="EMBL" id="CP003198">
    <property type="protein sequence ID" value="AFM22594.1"/>
    <property type="molecule type" value="Genomic_DNA"/>
</dbReference>
<accession>I4BZ87</accession>
<dbReference type="PANTHER" id="PTHR30486">
    <property type="entry name" value="TWITCHING MOTILITY PROTEIN PILT"/>
    <property type="match status" value="1"/>
</dbReference>
<dbReference type="SMART" id="SM00382">
    <property type="entry name" value="AAA"/>
    <property type="match status" value="1"/>
</dbReference>
<dbReference type="InterPro" id="IPR003593">
    <property type="entry name" value="AAA+_ATPase"/>
</dbReference>
<dbReference type="Gene3D" id="3.40.50.300">
    <property type="entry name" value="P-loop containing nucleotide triphosphate hydrolases"/>
    <property type="match status" value="1"/>
</dbReference>
<keyword evidence="4" id="KW-1185">Reference proteome</keyword>
<evidence type="ECO:0000259" key="2">
    <source>
        <dbReference type="PROSITE" id="PS00662"/>
    </source>
</evidence>
<proteinExistence type="inferred from homology"/>
<dbReference type="InterPro" id="IPR027417">
    <property type="entry name" value="P-loop_NTPase"/>
</dbReference>
<dbReference type="Proteomes" id="UP000006061">
    <property type="component" value="Chromosome"/>
</dbReference>
<dbReference type="GO" id="GO:0016887">
    <property type="term" value="F:ATP hydrolysis activity"/>
    <property type="evidence" value="ECO:0007669"/>
    <property type="project" value="InterPro"/>
</dbReference>
<name>I4BZ87_ACEMN</name>
<sequence>MTLQISLRELFSEAVKKNASDIHISVGIPPILRVDEKLVPLRHPPLEPADVRNIITTLLSEEQFERYVTRKELDLSIQVVISEEGMSVRFRGNCFFERGNMAMAFRIIPKTIRLIEHLILPKQLHDVAKKRQGLFLVTGPTGHGKSTTLAAIIQEINMTRSCHIVTIEDPIEYIFTSDRSIIHQREVGIDTESFSEALRRVLRQDPDVIMIGEMRDLETMRAALTAAETGHLVLATLHTPDAPQSVDRILDVFPPHQQDQVKLQLANVLIGICSQQLIPLPGGGRMVATELMWAIPSVRNCIRERKIPGLKSIIQTSSDFGMHTMDQDLARLIKEGKLPYELASSYAFDIKELDRMVFGEASPKFSGEGVAGRR</sequence>
<dbReference type="SUPFAM" id="SSF52540">
    <property type="entry name" value="P-loop containing nucleoside triphosphate hydrolases"/>
    <property type="match status" value="1"/>
</dbReference>
<dbReference type="Gene3D" id="3.30.450.90">
    <property type="match status" value="1"/>
</dbReference>
<dbReference type="PROSITE" id="PS00662">
    <property type="entry name" value="T2SP_E"/>
    <property type="match status" value="1"/>
</dbReference>
<dbReference type="STRING" id="891968.Anamo_2011"/>
<protein>
    <submittedName>
        <fullName evidence="3">Pilus retraction protein PilT</fullName>
    </submittedName>
</protein>
<dbReference type="InterPro" id="IPR050921">
    <property type="entry name" value="T4SS_GSP_E_ATPase"/>
</dbReference>
<dbReference type="InterPro" id="IPR006321">
    <property type="entry name" value="PilT/PilU"/>
</dbReference>
<reference evidence="4" key="1">
    <citation type="journal article" date="2013" name="Stand. Genomic Sci.">
        <title>Complete genome sequence of the moderate thermophile Anaerobaculum mobile type strain (NGA(T)).</title>
        <authorList>
            <person name="Mavromatis K."/>
            <person name="Stackebrandt E."/>
            <person name="Held B."/>
            <person name="Lapidus A."/>
            <person name="Nolan M."/>
            <person name="Lucas S."/>
            <person name="Hammon N."/>
            <person name="Deshpande S."/>
            <person name="Cheng J.F."/>
            <person name="Tapia R."/>
            <person name="Goodwin L.A."/>
            <person name="Pitluck S."/>
            <person name="Liolios K."/>
            <person name="Pagani I."/>
            <person name="Ivanova N."/>
            <person name="Mikhailova N."/>
            <person name="Huntemann M."/>
            <person name="Pati A."/>
            <person name="Chen A."/>
            <person name="Palaniappan K."/>
            <person name="Land M."/>
            <person name="Rohde M."/>
            <person name="Spring S."/>
            <person name="Goker M."/>
            <person name="Woyke T."/>
            <person name="Detter J.C."/>
            <person name="Bristow J."/>
            <person name="Eisen J.A."/>
            <person name="Markowitz V."/>
            <person name="Hugenholtz P."/>
            <person name="Klenk H.P."/>
            <person name="Kyrpides N.C."/>
        </authorList>
    </citation>
    <scope>NUCLEOTIDE SEQUENCE</scope>
    <source>
        <strain evidence="4">ATCC BAA-54 / DSM 13181 / NGA</strain>
    </source>
</reference>
<organism evidence="3 4">
    <name type="scientific">Acetomicrobium mobile (strain ATCC BAA-54 / DSM 13181 / JCM 12221 / NGA)</name>
    <name type="common">Anaerobaculum mobile</name>
    <dbReference type="NCBI Taxonomy" id="891968"/>
    <lineage>
        <taxon>Bacteria</taxon>
        <taxon>Thermotogati</taxon>
        <taxon>Synergistota</taxon>
        <taxon>Synergistia</taxon>
        <taxon>Synergistales</taxon>
        <taxon>Acetomicrobiaceae</taxon>
        <taxon>Acetomicrobium</taxon>
    </lineage>
</organism>
<feature type="domain" description="Bacterial type II secretion system protein E" evidence="2">
    <location>
        <begin position="202"/>
        <end position="216"/>
    </location>
</feature>
<dbReference type="HOGENOM" id="CLU_013446_4_0_0"/>
<evidence type="ECO:0000256" key="1">
    <source>
        <dbReference type="ARBA" id="ARBA00006611"/>
    </source>
</evidence>
<dbReference type="Pfam" id="PF00437">
    <property type="entry name" value="T2SSE"/>
    <property type="match status" value="1"/>
</dbReference>
<gene>
    <name evidence="3" type="ordered locus">Anamo_2011</name>
</gene>
<evidence type="ECO:0000313" key="4">
    <source>
        <dbReference type="Proteomes" id="UP000006061"/>
    </source>
</evidence>
<dbReference type="KEGG" id="amo:Anamo_2011"/>
<dbReference type="CDD" id="cd01131">
    <property type="entry name" value="PilT"/>
    <property type="match status" value="1"/>
</dbReference>